<evidence type="ECO:0008006" key="4">
    <source>
        <dbReference type="Google" id="ProtNLM"/>
    </source>
</evidence>
<dbReference type="AlphaFoldDB" id="A0AAV9HIP2"/>
<organism evidence="2 3">
    <name type="scientific">Cladorrhinum samala</name>
    <dbReference type="NCBI Taxonomy" id="585594"/>
    <lineage>
        <taxon>Eukaryota</taxon>
        <taxon>Fungi</taxon>
        <taxon>Dikarya</taxon>
        <taxon>Ascomycota</taxon>
        <taxon>Pezizomycotina</taxon>
        <taxon>Sordariomycetes</taxon>
        <taxon>Sordariomycetidae</taxon>
        <taxon>Sordariales</taxon>
        <taxon>Podosporaceae</taxon>
        <taxon>Cladorrhinum</taxon>
    </lineage>
</organism>
<name>A0AAV9HIP2_9PEZI</name>
<feature type="compositionally biased region" description="Basic and acidic residues" evidence="1">
    <location>
        <begin position="195"/>
        <end position="211"/>
    </location>
</feature>
<gene>
    <name evidence="2" type="ORF">QBC42DRAFT_253644</name>
</gene>
<dbReference type="Proteomes" id="UP001321749">
    <property type="component" value="Unassembled WGS sequence"/>
</dbReference>
<evidence type="ECO:0000313" key="2">
    <source>
        <dbReference type="EMBL" id="KAK4460223.1"/>
    </source>
</evidence>
<proteinExistence type="predicted"/>
<feature type="compositionally biased region" description="Basic and acidic residues" evidence="1">
    <location>
        <begin position="174"/>
        <end position="185"/>
    </location>
</feature>
<feature type="region of interest" description="Disordered" evidence="1">
    <location>
        <begin position="273"/>
        <end position="301"/>
    </location>
</feature>
<evidence type="ECO:0000313" key="3">
    <source>
        <dbReference type="Proteomes" id="UP001321749"/>
    </source>
</evidence>
<comment type="caution">
    <text evidence="2">The sequence shown here is derived from an EMBL/GenBank/DDBJ whole genome shotgun (WGS) entry which is preliminary data.</text>
</comment>
<feature type="region of interest" description="Disordered" evidence="1">
    <location>
        <begin position="174"/>
        <end position="211"/>
    </location>
</feature>
<evidence type="ECO:0000256" key="1">
    <source>
        <dbReference type="SAM" id="MobiDB-lite"/>
    </source>
</evidence>
<feature type="compositionally biased region" description="Polar residues" evidence="1">
    <location>
        <begin position="284"/>
        <end position="301"/>
    </location>
</feature>
<feature type="compositionally biased region" description="Low complexity" evidence="1">
    <location>
        <begin position="273"/>
        <end position="283"/>
    </location>
</feature>
<sequence>MSSAARGDSRKGSISSISIGGKSETIGSLLAAIANALNGALRILMFADKRQWGPDEFEQIRALEEAIDDAKKDFQEMAQLVHGQFYYENDRTAESLVELRSLLDQAQEHYESLKNWARQGGPINPMWVRDTAYIKRELHLAQCRAARRIFVAEQDGPRCLGAFQVYRQQKRNEAERARRQRERGEQPPWQQQQERLAEEEAARQRGEMPGDLRRRSSMEELIPHCNAVGRFQRLGGGGKEDPHTDAAFVCNFCNGFIVWPDLKSIPSARTALPTPATTTTTMTDPSGNNTQSSISLSSDNSKTINNGYPHWQAPGISAQTGEEKIIVFPPLAIANHMAPEPGDWQAGLICPYCEEDTYLDEGEDSSEVKYVQDESGFPDLEAFREHLEWYHTALAVPAVSALTSALPNAVTESYRWPFG</sequence>
<accession>A0AAV9HIP2</accession>
<keyword evidence="3" id="KW-1185">Reference proteome</keyword>
<reference evidence="2" key="1">
    <citation type="journal article" date="2023" name="Mol. Phylogenet. Evol.">
        <title>Genome-scale phylogeny and comparative genomics of the fungal order Sordariales.</title>
        <authorList>
            <person name="Hensen N."/>
            <person name="Bonometti L."/>
            <person name="Westerberg I."/>
            <person name="Brannstrom I.O."/>
            <person name="Guillou S."/>
            <person name="Cros-Aarteil S."/>
            <person name="Calhoun S."/>
            <person name="Haridas S."/>
            <person name="Kuo A."/>
            <person name="Mondo S."/>
            <person name="Pangilinan J."/>
            <person name="Riley R."/>
            <person name="LaButti K."/>
            <person name="Andreopoulos B."/>
            <person name="Lipzen A."/>
            <person name="Chen C."/>
            <person name="Yan M."/>
            <person name="Daum C."/>
            <person name="Ng V."/>
            <person name="Clum A."/>
            <person name="Steindorff A."/>
            <person name="Ohm R.A."/>
            <person name="Martin F."/>
            <person name="Silar P."/>
            <person name="Natvig D.O."/>
            <person name="Lalanne C."/>
            <person name="Gautier V."/>
            <person name="Ament-Velasquez S.L."/>
            <person name="Kruys A."/>
            <person name="Hutchinson M.I."/>
            <person name="Powell A.J."/>
            <person name="Barry K."/>
            <person name="Miller A.N."/>
            <person name="Grigoriev I.V."/>
            <person name="Debuchy R."/>
            <person name="Gladieux P."/>
            <person name="Hiltunen Thoren M."/>
            <person name="Johannesson H."/>
        </authorList>
    </citation>
    <scope>NUCLEOTIDE SEQUENCE</scope>
    <source>
        <strain evidence="2">PSN324</strain>
    </source>
</reference>
<reference evidence="2" key="2">
    <citation type="submission" date="2023-06" db="EMBL/GenBank/DDBJ databases">
        <authorList>
            <consortium name="Lawrence Berkeley National Laboratory"/>
            <person name="Mondo S.J."/>
            <person name="Hensen N."/>
            <person name="Bonometti L."/>
            <person name="Westerberg I."/>
            <person name="Brannstrom I.O."/>
            <person name="Guillou S."/>
            <person name="Cros-Aarteil S."/>
            <person name="Calhoun S."/>
            <person name="Haridas S."/>
            <person name="Kuo A."/>
            <person name="Pangilinan J."/>
            <person name="Riley R."/>
            <person name="Labutti K."/>
            <person name="Andreopoulos B."/>
            <person name="Lipzen A."/>
            <person name="Chen C."/>
            <person name="Yanf M."/>
            <person name="Daum C."/>
            <person name="Ng V."/>
            <person name="Clum A."/>
            <person name="Steindorff A."/>
            <person name="Ohm R."/>
            <person name="Martin F."/>
            <person name="Silar P."/>
            <person name="Natvig D."/>
            <person name="Lalanne C."/>
            <person name="Gautier V."/>
            <person name="Ament-Velasquez S.L."/>
            <person name="Kruys A."/>
            <person name="Hutchinson M.I."/>
            <person name="Powell A.J."/>
            <person name="Barry K."/>
            <person name="Miller A.N."/>
            <person name="Grigoriev I.V."/>
            <person name="Debuchy R."/>
            <person name="Gladieux P."/>
            <person name="Thoren M.H."/>
            <person name="Johannesson H."/>
        </authorList>
    </citation>
    <scope>NUCLEOTIDE SEQUENCE</scope>
    <source>
        <strain evidence="2">PSN324</strain>
    </source>
</reference>
<dbReference type="EMBL" id="MU865017">
    <property type="protein sequence ID" value="KAK4460223.1"/>
    <property type="molecule type" value="Genomic_DNA"/>
</dbReference>
<protein>
    <recommendedName>
        <fullName evidence="4">Fungal N-terminal domain-containing protein</fullName>
    </recommendedName>
</protein>